<comment type="caution">
    <text evidence="2">The sequence shown here is derived from an EMBL/GenBank/DDBJ whole genome shotgun (WGS) entry which is preliminary data.</text>
</comment>
<protein>
    <submittedName>
        <fullName evidence="2">Uncharacterized protein</fullName>
    </submittedName>
</protein>
<dbReference type="Proteomes" id="UP000037069">
    <property type="component" value="Unassembled WGS sequence"/>
</dbReference>
<dbReference type="Pfam" id="PF15960">
    <property type="entry name" value="DUF4763"/>
    <property type="match status" value="1"/>
</dbReference>
<keyword evidence="1" id="KW-0175">Coiled coil</keyword>
<dbReference type="OMA" id="CPDIDPC"/>
<organism evidence="2 3">
    <name type="scientific">Lucilia cuprina</name>
    <name type="common">Green bottle fly</name>
    <name type="synonym">Australian sheep blowfly</name>
    <dbReference type="NCBI Taxonomy" id="7375"/>
    <lineage>
        <taxon>Eukaryota</taxon>
        <taxon>Metazoa</taxon>
        <taxon>Ecdysozoa</taxon>
        <taxon>Arthropoda</taxon>
        <taxon>Hexapoda</taxon>
        <taxon>Insecta</taxon>
        <taxon>Pterygota</taxon>
        <taxon>Neoptera</taxon>
        <taxon>Endopterygota</taxon>
        <taxon>Diptera</taxon>
        <taxon>Brachycera</taxon>
        <taxon>Muscomorpha</taxon>
        <taxon>Oestroidea</taxon>
        <taxon>Calliphoridae</taxon>
        <taxon>Luciliinae</taxon>
        <taxon>Lucilia</taxon>
    </lineage>
</organism>
<reference evidence="2 3" key="1">
    <citation type="journal article" date="2015" name="Nat. Commun.">
        <title>Lucilia cuprina genome unlocks parasitic fly biology to underpin future interventions.</title>
        <authorList>
            <person name="Anstead C.A."/>
            <person name="Korhonen P.K."/>
            <person name="Young N.D."/>
            <person name="Hall R.S."/>
            <person name="Jex A.R."/>
            <person name="Murali S.C."/>
            <person name="Hughes D.S."/>
            <person name="Lee S.F."/>
            <person name="Perry T."/>
            <person name="Stroehlein A.J."/>
            <person name="Ansell B.R."/>
            <person name="Breugelmans B."/>
            <person name="Hofmann A."/>
            <person name="Qu J."/>
            <person name="Dugan S."/>
            <person name="Lee S.L."/>
            <person name="Chao H."/>
            <person name="Dinh H."/>
            <person name="Han Y."/>
            <person name="Doddapaneni H.V."/>
            <person name="Worley K.C."/>
            <person name="Muzny D.M."/>
            <person name="Ioannidis P."/>
            <person name="Waterhouse R.M."/>
            <person name="Zdobnov E.M."/>
            <person name="James P.J."/>
            <person name="Bagnall N.H."/>
            <person name="Kotze A.C."/>
            <person name="Gibbs R.A."/>
            <person name="Richards S."/>
            <person name="Batterham P."/>
            <person name="Gasser R.B."/>
        </authorList>
    </citation>
    <scope>NUCLEOTIDE SEQUENCE [LARGE SCALE GENOMIC DNA]</scope>
    <source>
        <strain evidence="2 3">LS</strain>
        <tissue evidence="2">Full body</tissue>
    </source>
</reference>
<sequence length="250" mass="30067">MNKKKVRDVDIFQRTLCCNPIREKENEIEIFESEATEFEEDAEELIVSEDEKLDIKQLMEDLDCMKRRIQLIQLRLKLPTDECPEEECLDYEVLLNCSKNKEICTLQKNQHMLQHQIKELVKCNKIAKEQIKVLQLNMCEKNNEILELRELVKTLMEWKNTLDHEFGKCLERFEYLKHVKAEWRDVNEKIEEQNKCLSTFKESFVGKACFLQEKKSFIDAINEIKEMLKELFQYQFERFASLEQRLQKGD</sequence>
<evidence type="ECO:0000313" key="2">
    <source>
        <dbReference type="EMBL" id="KNC29335.1"/>
    </source>
</evidence>
<accession>A0A0L0CAS4</accession>
<dbReference type="STRING" id="7375.A0A0L0CAS4"/>
<name>A0A0L0CAS4_LUCCU</name>
<dbReference type="InterPro" id="IPR031883">
    <property type="entry name" value="DUF4763"/>
</dbReference>
<dbReference type="EMBL" id="JRES01000678">
    <property type="protein sequence ID" value="KNC29335.1"/>
    <property type="molecule type" value="Genomic_DNA"/>
</dbReference>
<keyword evidence="3" id="KW-1185">Reference proteome</keyword>
<evidence type="ECO:0000256" key="1">
    <source>
        <dbReference type="SAM" id="Coils"/>
    </source>
</evidence>
<gene>
    <name evidence="2" type="ORF">FF38_02380</name>
</gene>
<dbReference type="OrthoDB" id="7989117at2759"/>
<proteinExistence type="predicted"/>
<feature type="coiled-coil region" evidence="1">
    <location>
        <begin position="21"/>
        <end position="75"/>
    </location>
</feature>
<evidence type="ECO:0000313" key="3">
    <source>
        <dbReference type="Proteomes" id="UP000037069"/>
    </source>
</evidence>
<dbReference type="AlphaFoldDB" id="A0A0L0CAS4"/>